<protein>
    <recommendedName>
        <fullName evidence="3">Circadian clock-controlled protein</fullName>
    </recommendedName>
</protein>
<name>A0AAD4PMY8_9MUSC</name>
<dbReference type="Gene3D" id="3.15.10.30">
    <property type="entry name" value="Haemolymph juvenile hormone binding protein"/>
    <property type="match status" value="1"/>
</dbReference>
<dbReference type="GO" id="GO:0005615">
    <property type="term" value="C:extracellular space"/>
    <property type="evidence" value="ECO:0007669"/>
    <property type="project" value="TreeGrafter"/>
</dbReference>
<dbReference type="Proteomes" id="UP001200034">
    <property type="component" value="Unassembled WGS sequence"/>
</dbReference>
<feature type="non-terminal residue" evidence="1">
    <location>
        <position position="1"/>
    </location>
</feature>
<organism evidence="1 2">
    <name type="scientific">Drosophila rubida</name>
    <dbReference type="NCBI Taxonomy" id="30044"/>
    <lineage>
        <taxon>Eukaryota</taxon>
        <taxon>Metazoa</taxon>
        <taxon>Ecdysozoa</taxon>
        <taxon>Arthropoda</taxon>
        <taxon>Hexapoda</taxon>
        <taxon>Insecta</taxon>
        <taxon>Pterygota</taxon>
        <taxon>Neoptera</taxon>
        <taxon>Endopterygota</taxon>
        <taxon>Diptera</taxon>
        <taxon>Brachycera</taxon>
        <taxon>Muscomorpha</taxon>
        <taxon>Ephydroidea</taxon>
        <taxon>Drosophilidae</taxon>
        <taxon>Drosophila</taxon>
    </lineage>
</organism>
<comment type="caution">
    <text evidence="1">The sequence shown here is derived from an EMBL/GenBank/DDBJ whole genome shotgun (WGS) entry which is preliminary data.</text>
</comment>
<dbReference type="InterPro" id="IPR010562">
    <property type="entry name" value="Haemolymph_juvenile_hormone-bd"/>
</dbReference>
<dbReference type="InterPro" id="IPR038606">
    <property type="entry name" value="To_sf"/>
</dbReference>
<accession>A0AAD4PMY8</accession>
<dbReference type="PANTHER" id="PTHR11008:SF18">
    <property type="entry name" value="BCDNA.GH05536-RELATED"/>
    <property type="match status" value="1"/>
</dbReference>
<feature type="non-terminal residue" evidence="1">
    <location>
        <position position="226"/>
    </location>
</feature>
<dbReference type="PANTHER" id="PTHR11008">
    <property type="entry name" value="PROTEIN TAKEOUT-LIKE PROTEIN"/>
    <property type="match status" value="1"/>
</dbReference>
<dbReference type="SMART" id="SM00700">
    <property type="entry name" value="JHBP"/>
    <property type="match status" value="1"/>
</dbReference>
<sequence length="226" mass="25604">SEFTKCPKDSSAAGECIVNIMNTLIPRFRKGDPELNIPPYDPFVIDKLSFQYTNGAVNGRISVRNVKLYGIAGFKVQTVEVKRDGNKIQLRMTAHQPDVNILGDYKADMHVNQLQLKPKGKFNLTLFDVHNTVVTDGEIYTKEDGQRFMRLTDIEANPKIGEMIIKANGIFPDPELDEIALNVANNYWRDIYGIVLPETRKSWVPLLLRLINQALQNVPIDQFISS</sequence>
<evidence type="ECO:0000313" key="2">
    <source>
        <dbReference type="Proteomes" id="UP001200034"/>
    </source>
</evidence>
<reference evidence="1" key="1">
    <citation type="journal article" date="2021" name="Mol. Ecol. Resour.">
        <title>Phylogenomic analyses of the genus Drosophila reveals genomic signals of climate adaptation.</title>
        <authorList>
            <person name="Li F."/>
            <person name="Rane R.V."/>
            <person name="Luria V."/>
            <person name="Xiong Z."/>
            <person name="Chen J."/>
            <person name="Li Z."/>
            <person name="Catullo R.A."/>
            <person name="Griffin P.C."/>
            <person name="Schiffer M."/>
            <person name="Pearce S."/>
            <person name="Lee S.F."/>
            <person name="McElroy K."/>
            <person name="Stocker A."/>
            <person name="Shirriffs J."/>
            <person name="Cockerell F."/>
            <person name="Coppin C."/>
            <person name="Sgro C.M."/>
            <person name="Karger A."/>
            <person name="Cain J.W."/>
            <person name="Weber J.A."/>
            <person name="Santpere G."/>
            <person name="Kirschner M.W."/>
            <person name="Hoffmann A.A."/>
            <person name="Oakeshott J.G."/>
            <person name="Zhang G."/>
        </authorList>
    </citation>
    <scope>NUCLEOTIDE SEQUENCE</scope>
    <source>
        <strain evidence="1">BGI-SZ-2011g</strain>
    </source>
</reference>
<dbReference type="EMBL" id="JAJJHW010001127">
    <property type="protein sequence ID" value="KAH8376937.1"/>
    <property type="molecule type" value="Genomic_DNA"/>
</dbReference>
<dbReference type="Pfam" id="PF06585">
    <property type="entry name" value="JHBP"/>
    <property type="match status" value="1"/>
</dbReference>
<keyword evidence="2" id="KW-1185">Reference proteome</keyword>
<evidence type="ECO:0008006" key="3">
    <source>
        <dbReference type="Google" id="ProtNLM"/>
    </source>
</evidence>
<proteinExistence type="predicted"/>
<dbReference type="AlphaFoldDB" id="A0AAD4PMY8"/>
<gene>
    <name evidence="1" type="ORF">KR093_002302</name>
</gene>
<evidence type="ECO:0000313" key="1">
    <source>
        <dbReference type="EMBL" id="KAH8376937.1"/>
    </source>
</evidence>